<accession>A0A8T1CW85</accession>
<dbReference type="AlphaFoldDB" id="A0A8T1CW85"/>
<sequence length="44" mass="5254">MKRKRFPVMPAFAMTINKAQDSQSITMESIWNSQYSHMANCMWR</sequence>
<dbReference type="EMBL" id="RCMK01000445">
    <property type="protein sequence ID" value="KAG2928370.1"/>
    <property type="molecule type" value="Genomic_DNA"/>
</dbReference>
<protein>
    <submittedName>
        <fullName evidence="1">Uncharacterized protein</fullName>
    </submittedName>
</protein>
<dbReference type="Proteomes" id="UP000736787">
    <property type="component" value="Unassembled WGS sequence"/>
</dbReference>
<organism evidence="1 2">
    <name type="scientific">Phytophthora cactorum</name>
    <dbReference type="NCBI Taxonomy" id="29920"/>
    <lineage>
        <taxon>Eukaryota</taxon>
        <taxon>Sar</taxon>
        <taxon>Stramenopiles</taxon>
        <taxon>Oomycota</taxon>
        <taxon>Peronosporomycetes</taxon>
        <taxon>Peronosporales</taxon>
        <taxon>Peronosporaceae</taxon>
        <taxon>Phytophthora</taxon>
    </lineage>
</organism>
<evidence type="ECO:0000313" key="2">
    <source>
        <dbReference type="Proteomes" id="UP000736787"/>
    </source>
</evidence>
<evidence type="ECO:0000313" key="1">
    <source>
        <dbReference type="EMBL" id="KAG2928370.1"/>
    </source>
</evidence>
<name>A0A8T1CW85_9STRA</name>
<proteinExistence type="predicted"/>
<reference evidence="1" key="1">
    <citation type="submission" date="2018-10" db="EMBL/GenBank/DDBJ databases">
        <title>Effector identification in a new, highly contiguous assembly of the strawberry crown rot pathogen Phytophthora cactorum.</title>
        <authorList>
            <person name="Armitage A.D."/>
            <person name="Nellist C.F."/>
            <person name="Bates H."/>
            <person name="Vickerstaff R.J."/>
            <person name="Harrison R.J."/>
        </authorList>
    </citation>
    <scope>NUCLEOTIDE SEQUENCE</scope>
    <source>
        <strain evidence="1">4040</strain>
    </source>
</reference>
<comment type="caution">
    <text evidence="1">The sequence shown here is derived from an EMBL/GenBank/DDBJ whole genome shotgun (WGS) entry which is preliminary data.</text>
</comment>
<gene>
    <name evidence="1" type="ORF">PC117_g14330</name>
</gene>